<comment type="caution">
    <text evidence="7">The sequence shown here is derived from an EMBL/GenBank/DDBJ whole genome shotgun (WGS) entry which is preliminary data.</text>
</comment>
<accession>A0A8J4A5D9</accession>
<keyword evidence="8" id="KW-1185">Reference proteome</keyword>
<feature type="transmembrane region" description="Helical" evidence="6">
    <location>
        <begin position="20"/>
        <end position="39"/>
    </location>
</feature>
<evidence type="ECO:0000256" key="5">
    <source>
        <dbReference type="ARBA" id="ARBA00023136"/>
    </source>
</evidence>
<dbReference type="GO" id="GO:0005886">
    <property type="term" value="C:plasma membrane"/>
    <property type="evidence" value="ECO:0007669"/>
    <property type="project" value="UniProtKB-SubCell"/>
</dbReference>
<reference evidence="7" key="1">
    <citation type="submission" date="2021-01" db="EMBL/GenBank/DDBJ databases">
        <title>Whole genome shotgun sequence of Virgisporangium ochraceum NBRC 16418.</title>
        <authorList>
            <person name="Komaki H."/>
            <person name="Tamura T."/>
        </authorList>
    </citation>
    <scope>NUCLEOTIDE SEQUENCE</scope>
    <source>
        <strain evidence="7">NBRC 16418</strain>
    </source>
</reference>
<dbReference type="EMBL" id="BOPH01000139">
    <property type="protein sequence ID" value="GIJ74543.1"/>
    <property type="molecule type" value="Genomic_DNA"/>
</dbReference>
<dbReference type="Proteomes" id="UP000635606">
    <property type="component" value="Unassembled WGS sequence"/>
</dbReference>
<feature type="transmembrane region" description="Helical" evidence="6">
    <location>
        <begin position="51"/>
        <end position="76"/>
    </location>
</feature>
<feature type="transmembrane region" description="Helical" evidence="6">
    <location>
        <begin position="166"/>
        <end position="186"/>
    </location>
</feature>
<dbReference type="RefSeq" id="WP_203934346.1">
    <property type="nucleotide sequence ID" value="NZ_BOPH01000139.1"/>
</dbReference>
<dbReference type="NCBIfam" id="TIGR00374">
    <property type="entry name" value="flippase-like domain"/>
    <property type="match status" value="1"/>
</dbReference>
<feature type="transmembrane region" description="Helical" evidence="6">
    <location>
        <begin position="284"/>
        <end position="305"/>
    </location>
</feature>
<name>A0A8J4A5D9_9ACTN</name>
<dbReference type="AlphaFoldDB" id="A0A8J4A5D9"/>
<evidence type="ECO:0008006" key="9">
    <source>
        <dbReference type="Google" id="ProtNLM"/>
    </source>
</evidence>
<organism evidence="7 8">
    <name type="scientific">Virgisporangium ochraceum</name>
    <dbReference type="NCBI Taxonomy" id="65505"/>
    <lineage>
        <taxon>Bacteria</taxon>
        <taxon>Bacillati</taxon>
        <taxon>Actinomycetota</taxon>
        <taxon>Actinomycetes</taxon>
        <taxon>Micromonosporales</taxon>
        <taxon>Micromonosporaceae</taxon>
        <taxon>Virgisporangium</taxon>
    </lineage>
</organism>
<evidence type="ECO:0000256" key="4">
    <source>
        <dbReference type="ARBA" id="ARBA00022989"/>
    </source>
</evidence>
<protein>
    <recommendedName>
        <fullName evidence="9">Flippase-like domain-containing protein</fullName>
    </recommendedName>
</protein>
<keyword evidence="2" id="KW-1003">Cell membrane</keyword>
<evidence type="ECO:0000256" key="6">
    <source>
        <dbReference type="SAM" id="Phobius"/>
    </source>
</evidence>
<feature type="transmembrane region" description="Helical" evidence="6">
    <location>
        <begin position="311"/>
        <end position="332"/>
    </location>
</feature>
<comment type="subcellular location">
    <subcellularLocation>
        <location evidence="1">Cell membrane</location>
        <topology evidence="1">Multi-pass membrane protein</topology>
    </subcellularLocation>
</comment>
<keyword evidence="4 6" id="KW-1133">Transmembrane helix</keyword>
<evidence type="ECO:0000313" key="8">
    <source>
        <dbReference type="Proteomes" id="UP000635606"/>
    </source>
</evidence>
<feature type="transmembrane region" description="Helical" evidence="6">
    <location>
        <begin position="251"/>
        <end position="272"/>
    </location>
</feature>
<evidence type="ECO:0000313" key="7">
    <source>
        <dbReference type="EMBL" id="GIJ74543.1"/>
    </source>
</evidence>
<keyword evidence="3 6" id="KW-0812">Transmembrane</keyword>
<evidence type="ECO:0000256" key="2">
    <source>
        <dbReference type="ARBA" id="ARBA00022475"/>
    </source>
</evidence>
<dbReference type="PANTHER" id="PTHR39087:SF2">
    <property type="entry name" value="UPF0104 MEMBRANE PROTEIN MJ1595"/>
    <property type="match status" value="1"/>
</dbReference>
<dbReference type="PANTHER" id="PTHR39087">
    <property type="entry name" value="UPF0104 MEMBRANE PROTEIN MJ1595"/>
    <property type="match status" value="1"/>
</dbReference>
<proteinExistence type="predicted"/>
<sequence length="348" mass="35982">MPVQEREADPRSDRPRRWRWARVLVVVAGVVALAVFGLRGRLPAPGDVLDATVALAVPWALLAAALQAASIGAFTLQQQRLFVGLGVRIRLPRTAAVVLSGTALANTMPAGAAVATAYTVREFGRAGATHEVAVASAVVSGLASIGGLTALYAGGGLAVVTSGPRWQPLLVVLVLTAVTAVVIVAGRRFASPRPTDETPAGEGRVARFLRVAARSGREAWRAGAGLRTRDWVTVLVYATAKWLADLLCLAAVVRAFGLPVAVTTLAGIYLSVQVVRQIPLTPGGIGVIETAFVTGLTAAGATAAPAAAAVLIYRLLSCWLLIPVGGAAAVMLRRARPVPTARPASRSR</sequence>
<gene>
    <name evidence="7" type="ORF">Voc01_094600</name>
</gene>
<feature type="transmembrane region" description="Helical" evidence="6">
    <location>
        <begin position="97"/>
        <end position="120"/>
    </location>
</feature>
<dbReference type="InterPro" id="IPR022791">
    <property type="entry name" value="L-PG_synthase/AglD"/>
</dbReference>
<evidence type="ECO:0000256" key="3">
    <source>
        <dbReference type="ARBA" id="ARBA00022692"/>
    </source>
</evidence>
<feature type="transmembrane region" description="Helical" evidence="6">
    <location>
        <begin position="132"/>
        <end position="154"/>
    </location>
</feature>
<dbReference type="Pfam" id="PF03706">
    <property type="entry name" value="LPG_synthase_TM"/>
    <property type="match status" value="1"/>
</dbReference>
<evidence type="ECO:0000256" key="1">
    <source>
        <dbReference type="ARBA" id="ARBA00004651"/>
    </source>
</evidence>
<keyword evidence="5 6" id="KW-0472">Membrane</keyword>